<evidence type="ECO:0000313" key="2">
    <source>
        <dbReference type="Proteomes" id="UP000054477"/>
    </source>
</evidence>
<organism evidence="1 2">
    <name type="scientific">Laccaria amethystina LaAM-08-1</name>
    <dbReference type="NCBI Taxonomy" id="1095629"/>
    <lineage>
        <taxon>Eukaryota</taxon>
        <taxon>Fungi</taxon>
        <taxon>Dikarya</taxon>
        <taxon>Basidiomycota</taxon>
        <taxon>Agaricomycotina</taxon>
        <taxon>Agaricomycetes</taxon>
        <taxon>Agaricomycetidae</taxon>
        <taxon>Agaricales</taxon>
        <taxon>Agaricineae</taxon>
        <taxon>Hydnangiaceae</taxon>
        <taxon>Laccaria</taxon>
    </lineage>
</organism>
<accession>A0A0C9XQF4</accession>
<keyword evidence="2" id="KW-1185">Reference proteome</keyword>
<reference evidence="2" key="2">
    <citation type="submission" date="2015-01" db="EMBL/GenBank/DDBJ databases">
        <title>Evolutionary Origins and Diversification of the Mycorrhizal Mutualists.</title>
        <authorList>
            <consortium name="DOE Joint Genome Institute"/>
            <consortium name="Mycorrhizal Genomics Consortium"/>
            <person name="Kohler A."/>
            <person name="Kuo A."/>
            <person name="Nagy L.G."/>
            <person name="Floudas D."/>
            <person name="Copeland A."/>
            <person name="Barry K.W."/>
            <person name="Cichocki N."/>
            <person name="Veneault-Fourrey C."/>
            <person name="LaButti K."/>
            <person name="Lindquist E.A."/>
            <person name="Lipzen A."/>
            <person name="Lundell T."/>
            <person name="Morin E."/>
            <person name="Murat C."/>
            <person name="Riley R."/>
            <person name="Ohm R."/>
            <person name="Sun H."/>
            <person name="Tunlid A."/>
            <person name="Henrissat B."/>
            <person name="Grigoriev I.V."/>
            <person name="Hibbett D.S."/>
            <person name="Martin F."/>
        </authorList>
    </citation>
    <scope>NUCLEOTIDE SEQUENCE [LARGE SCALE GENOMIC DNA]</scope>
    <source>
        <strain evidence="2">LaAM-08-1</strain>
    </source>
</reference>
<name>A0A0C9XQF4_9AGAR</name>
<dbReference type="Proteomes" id="UP000054477">
    <property type="component" value="Unassembled WGS sequence"/>
</dbReference>
<dbReference type="AlphaFoldDB" id="A0A0C9XQF4"/>
<protein>
    <submittedName>
        <fullName evidence="1">Uncharacterized protein</fullName>
    </submittedName>
</protein>
<feature type="non-terminal residue" evidence="1">
    <location>
        <position position="60"/>
    </location>
</feature>
<proteinExistence type="predicted"/>
<evidence type="ECO:0000313" key="1">
    <source>
        <dbReference type="EMBL" id="KIJ98252.1"/>
    </source>
</evidence>
<dbReference type="EMBL" id="KN838673">
    <property type="protein sequence ID" value="KIJ98252.1"/>
    <property type="molecule type" value="Genomic_DNA"/>
</dbReference>
<dbReference type="OrthoDB" id="407198at2759"/>
<gene>
    <name evidence="1" type="ORF">K443DRAFT_37841</name>
</gene>
<reference evidence="1 2" key="1">
    <citation type="submission" date="2014-04" db="EMBL/GenBank/DDBJ databases">
        <authorList>
            <consortium name="DOE Joint Genome Institute"/>
            <person name="Kuo A."/>
            <person name="Kohler A."/>
            <person name="Nagy L.G."/>
            <person name="Floudas D."/>
            <person name="Copeland A."/>
            <person name="Barry K.W."/>
            <person name="Cichocki N."/>
            <person name="Veneault-Fourrey C."/>
            <person name="LaButti K."/>
            <person name="Lindquist E.A."/>
            <person name="Lipzen A."/>
            <person name="Lundell T."/>
            <person name="Morin E."/>
            <person name="Murat C."/>
            <person name="Sun H."/>
            <person name="Tunlid A."/>
            <person name="Henrissat B."/>
            <person name="Grigoriev I.V."/>
            <person name="Hibbett D.S."/>
            <person name="Martin F."/>
            <person name="Nordberg H.P."/>
            <person name="Cantor M.N."/>
            <person name="Hua S.X."/>
        </authorList>
    </citation>
    <scope>NUCLEOTIDE SEQUENCE [LARGE SCALE GENOMIC DNA]</scope>
    <source>
        <strain evidence="1 2">LaAM-08-1</strain>
    </source>
</reference>
<dbReference type="HOGENOM" id="CLU_2948092_0_0_1"/>
<sequence length="60" mass="7291">MPSWQNELTGEWKVKRENMDLWDRLLTATEAWQSQEFLVMFYAIRRDPNRADRYAKEVAV</sequence>